<gene>
    <name evidence="1" type="ORF">BDY19DRAFT_976482</name>
</gene>
<sequence>MGSLKTLTRIAIFFSLHLELLFSSLGLVVGSITAMFIIPLFPTTAKHLEFVYEEQIWSVVPVVTPSSNLHLLFSSWKLSTSPPLPHSH</sequence>
<organism evidence="1 2">
    <name type="scientific">Irpex rosettiformis</name>
    <dbReference type="NCBI Taxonomy" id="378272"/>
    <lineage>
        <taxon>Eukaryota</taxon>
        <taxon>Fungi</taxon>
        <taxon>Dikarya</taxon>
        <taxon>Basidiomycota</taxon>
        <taxon>Agaricomycotina</taxon>
        <taxon>Agaricomycetes</taxon>
        <taxon>Polyporales</taxon>
        <taxon>Irpicaceae</taxon>
        <taxon>Irpex</taxon>
    </lineage>
</organism>
<feature type="non-terminal residue" evidence="1">
    <location>
        <position position="88"/>
    </location>
</feature>
<dbReference type="Proteomes" id="UP001055072">
    <property type="component" value="Unassembled WGS sequence"/>
</dbReference>
<proteinExistence type="predicted"/>
<dbReference type="EMBL" id="MU274958">
    <property type="protein sequence ID" value="KAI0083615.1"/>
    <property type="molecule type" value="Genomic_DNA"/>
</dbReference>
<protein>
    <submittedName>
        <fullName evidence="1">Uncharacterized protein</fullName>
    </submittedName>
</protein>
<keyword evidence="2" id="KW-1185">Reference proteome</keyword>
<evidence type="ECO:0000313" key="1">
    <source>
        <dbReference type="EMBL" id="KAI0083615.1"/>
    </source>
</evidence>
<name>A0ACB8TNN8_9APHY</name>
<accession>A0ACB8TNN8</accession>
<reference evidence="1" key="1">
    <citation type="journal article" date="2021" name="Environ. Microbiol.">
        <title>Gene family expansions and transcriptome signatures uncover fungal adaptations to wood decay.</title>
        <authorList>
            <person name="Hage H."/>
            <person name="Miyauchi S."/>
            <person name="Viragh M."/>
            <person name="Drula E."/>
            <person name="Min B."/>
            <person name="Chaduli D."/>
            <person name="Navarro D."/>
            <person name="Favel A."/>
            <person name="Norest M."/>
            <person name="Lesage-Meessen L."/>
            <person name="Balint B."/>
            <person name="Merenyi Z."/>
            <person name="de Eugenio L."/>
            <person name="Morin E."/>
            <person name="Martinez A.T."/>
            <person name="Baldrian P."/>
            <person name="Stursova M."/>
            <person name="Martinez M.J."/>
            <person name="Novotny C."/>
            <person name="Magnuson J.K."/>
            <person name="Spatafora J.W."/>
            <person name="Maurice S."/>
            <person name="Pangilinan J."/>
            <person name="Andreopoulos W."/>
            <person name="LaButti K."/>
            <person name="Hundley H."/>
            <person name="Na H."/>
            <person name="Kuo A."/>
            <person name="Barry K."/>
            <person name="Lipzen A."/>
            <person name="Henrissat B."/>
            <person name="Riley R."/>
            <person name="Ahrendt S."/>
            <person name="Nagy L.G."/>
            <person name="Grigoriev I.V."/>
            <person name="Martin F."/>
            <person name="Rosso M.N."/>
        </authorList>
    </citation>
    <scope>NUCLEOTIDE SEQUENCE</scope>
    <source>
        <strain evidence="1">CBS 384.51</strain>
    </source>
</reference>
<comment type="caution">
    <text evidence="1">The sequence shown here is derived from an EMBL/GenBank/DDBJ whole genome shotgun (WGS) entry which is preliminary data.</text>
</comment>
<evidence type="ECO:0000313" key="2">
    <source>
        <dbReference type="Proteomes" id="UP001055072"/>
    </source>
</evidence>